<evidence type="ECO:0000256" key="6">
    <source>
        <dbReference type="ARBA" id="ARBA00022793"/>
    </source>
</evidence>
<dbReference type="PANTHER" id="PTHR11570:SF0">
    <property type="entry name" value="S-ADENOSYLMETHIONINE DECARBOXYLASE PROENZYME"/>
    <property type="match status" value="1"/>
</dbReference>
<dbReference type="GO" id="GO:0008295">
    <property type="term" value="P:spermidine biosynthetic process"/>
    <property type="evidence" value="ECO:0007669"/>
    <property type="project" value="UniProtKB-KW"/>
</dbReference>
<keyword evidence="13" id="KW-0670">Pyruvate</keyword>
<comment type="cofactor">
    <cofactor evidence="1">
        <name>pyruvate</name>
        <dbReference type="ChEBI" id="CHEBI:15361"/>
    </cofactor>
</comment>
<keyword evidence="15" id="KW-1185">Reference proteome</keyword>
<comment type="pathway">
    <text evidence="2">Amine and polyamine biosynthesis; S-adenosylmethioninamine biosynthesis; S-adenosylmethioninamine from S-adenosyl-L-methionine: step 1/1.</text>
</comment>
<reference evidence="16" key="1">
    <citation type="submission" date="2019-12" db="UniProtKB">
        <authorList>
            <consortium name="WormBaseParasite"/>
        </authorList>
    </citation>
    <scope>IDENTIFICATION</scope>
</reference>
<dbReference type="GO" id="GO:0006597">
    <property type="term" value="P:spermine biosynthetic process"/>
    <property type="evidence" value="ECO:0007669"/>
    <property type="project" value="InterPro"/>
</dbReference>
<dbReference type="Pfam" id="PF01536">
    <property type="entry name" value="SAM_decarbox"/>
    <property type="match status" value="1"/>
</dbReference>
<evidence type="ECO:0000256" key="9">
    <source>
        <dbReference type="ARBA" id="ARBA00023115"/>
    </source>
</evidence>
<evidence type="ECO:0000256" key="7">
    <source>
        <dbReference type="ARBA" id="ARBA00022813"/>
    </source>
</evidence>
<dbReference type="GO" id="GO:0005829">
    <property type="term" value="C:cytosol"/>
    <property type="evidence" value="ECO:0007669"/>
    <property type="project" value="TreeGrafter"/>
</dbReference>
<evidence type="ECO:0000256" key="14">
    <source>
        <dbReference type="ARBA" id="ARBA00048112"/>
    </source>
</evidence>
<keyword evidence="12" id="KW-0704">Schiff base</keyword>
<dbReference type="WBParaSite" id="TMUE_1000003104.1">
    <property type="protein sequence ID" value="TMUE_1000003104.1"/>
    <property type="gene ID" value="WBGene00292788"/>
</dbReference>
<dbReference type="InterPro" id="IPR016067">
    <property type="entry name" value="S-AdoMet_deCO2ase_core"/>
</dbReference>
<dbReference type="NCBIfam" id="TIGR00535">
    <property type="entry name" value="SAM_DCase"/>
    <property type="match status" value="1"/>
</dbReference>
<dbReference type="GO" id="GO:0004014">
    <property type="term" value="F:adenosylmethionine decarboxylase activity"/>
    <property type="evidence" value="ECO:0007669"/>
    <property type="project" value="UniProtKB-EC"/>
</dbReference>
<evidence type="ECO:0000256" key="5">
    <source>
        <dbReference type="ARBA" id="ARBA00022691"/>
    </source>
</evidence>
<dbReference type="InterPro" id="IPR018166">
    <property type="entry name" value="S-AdoMet_deCO2ase_CS"/>
</dbReference>
<keyword evidence="11" id="KW-0456">Lyase</keyword>
<comment type="similarity">
    <text evidence="3">Belongs to the eukaryotic AdoMetDC family.</text>
</comment>
<evidence type="ECO:0000256" key="12">
    <source>
        <dbReference type="ARBA" id="ARBA00023270"/>
    </source>
</evidence>
<dbReference type="AlphaFoldDB" id="A0A5S6Q7B5"/>
<organism evidence="15 16">
    <name type="scientific">Trichuris muris</name>
    <name type="common">Mouse whipworm</name>
    <dbReference type="NCBI Taxonomy" id="70415"/>
    <lineage>
        <taxon>Eukaryota</taxon>
        <taxon>Metazoa</taxon>
        <taxon>Ecdysozoa</taxon>
        <taxon>Nematoda</taxon>
        <taxon>Enoplea</taxon>
        <taxon>Dorylaimia</taxon>
        <taxon>Trichinellida</taxon>
        <taxon>Trichuridae</taxon>
        <taxon>Trichuris</taxon>
    </lineage>
</organism>
<dbReference type="SUPFAM" id="SSF56276">
    <property type="entry name" value="S-adenosylmethionine decarboxylase"/>
    <property type="match status" value="1"/>
</dbReference>
<dbReference type="InterPro" id="IPR048283">
    <property type="entry name" value="AdoMetDC-like"/>
</dbReference>
<dbReference type="EC" id="4.1.1.50" evidence="4"/>
<dbReference type="InterPro" id="IPR001985">
    <property type="entry name" value="S-AdoMet_decarboxylase_euk"/>
</dbReference>
<dbReference type="STRING" id="70415.A0A5S6Q7B5"/>
<keyword evidence="8" id="KW-0745">Spermidine biosynthesis</keyword>
<evidence type="ECO:0000313" key="15">
    <source>
        <dbReference type="Proteomes" id="UP000046395"/>
    </source>
</evidence>
<dbReference type="Proteomes" id="UP000046395">
    <property type="component" value="Unassembled WGS sequence"/>
</dbReference>
<evidence type="ECO:0000256" key="10">
    <source>
        <dbReference type="ARBA" id="ARBA00023145"/>
    </source>
</evidence>
<sequence>MRFALEICPVVATEKDQRGAWLPKGFRACRLASEFSVDPLRANATADAAAGRRTAKPISALKAGRREWPHLIFQWLRRFPELCGHFRSSFPVVGGKQGLRRCEQANLRGRIAGGIIINDVQFGGNVRVGACLRKLRSAFLELFDLLNVAMSHVNGSFFEGVEKLLEVWFESNQTTADSLRCIPMDEFERLTAMANCQIVSRTSCEAMDAYVLSESSMFVSDRRFVLKTCGSTSLLRTVQPLLDIAREYCGLDLVANVFYSHKNFLRPELQPEMHRHFEREVAQLDSIFENGAGYCLGRLNHDRWYLYTLNPANGVVPAHDQTMEILMSDLDANTMSCFGRDVSCSASEARKLSGLDRLFQADLIIDDKLFEPCGYSMNGIQQKSDAYVTVHITPEFNHSYVSFETNIHQTVCFEQLKNVVNCFKPKRFIFTAFVNKGSDEQQQIEYDLANTTVGGYRMLDCQYLRLPDHTLVYSYFVKMLTNC</sequence>
<evidence type="ECO:0000256" key="2">
    <source>
        <dbReference type="ARBA" id="ARBA00004911"/>
    </source>
</evidence>
<evidence type="ECO:0000256" key="3">
    <source>
        <dbReference type="ARBA" id="ARBA00008466"/>
    </source>
</evidence>
<comment type="catalytic activity">
    <reaction evidence="14">
        <text>S-adenosyl-L-methionine + H(+) = S-adenosyl 3-(methylsulfanyl)propylamine + CO2</text>
        <dbReference type="Rhea" id="RHEA:15981"/>
        <dbReference type="ChEBI" id="CHEBI:15378"/>
        <dbReference type="ChEBI" id="CHEBI:16526"/>
        <dbReference type="ChEBI" id="CHEBI:57443"/>
        <dbReference type="ChEBI" id="CHEBI:59789"/>
        <dbReference type="EC" id="4.1.1.50"/>
    </reaction>
</comment>
<keyword evidence="6" id="KW-0210">Decarboxylase</keyword>
<evidence type="ECO:0000256" key="4">
    <source>
        <dbReference type="ARBA" id="ARBA00012357"/>
    </source>
</evidence>
<evidence type="ECO:0000313" key="16">
    <source>
        <dbReference type="WBParaSite" id="TMUE_1000003104.1"/>
    </source>
</evidence>
<protein>
    <recommendedName>
        <fullName evidence="4">adenosylmethionine decarboxylase</fullName>
        <ecNumber evidence="4">4.1.1.50</ecNumber>
    </recommendedName>
</protein>
<proteinExistence type="inferred from homology"/>
<evidence type="ECO:0000256" key="1">
    <source>
        <dbReference type="ARBA" id="ARBA00001928"/>
    </source>
</evidence>
<keyword evidence="9" id="KW-0620">Polyamine biosynthesis</keyword>
<accession>A0A5S6Q7B5</accession>
<dbReference type="PANTHER" id="PTHR11570">
    <property type="entry name" value="S-ADENOSYLMETHIONINE DECARBOXYLASE"/>
    <property type="match status" value="1"/>
</dbReference>
<keyword evidence="5" id="KW-0949">S-adenosyl-L-methionine</keyword>
<keyword evidence="7" id="KW-0068">Autocatalytic cleavage</keyword>
<evidence type="ECO:0000256" key="8">
    <source>
        <dbReference type="ARBA" id="ARBA00023066"/>
    </source>
</evidence>
<dbReference type="UniPathway" id="UPA00331">
    <property type="reaction ID" value="UER00451"/>
</dbReference>
<dbReference type="PROSITE" id="PS01336">
    <property type="entry name" value="ADOMETDC"/>
    <property type="match status" value="1"/>
</dbReference>
<dbReference type="Gene3D" id="3.60.90.10">
    <property type="entry name" value="S-adenosylmethionine decarboxylase"/>
    <property type="match status" value="1"/>
</dbReference>
<name>A0A5S6Q7B5_TRIMR</name>
<evidence type="ECO:0000256" key="11">
    <source>
        <dbReference type="ARBA" id="ARBA00023239"/>
    </source>
</evidence>
<keyword evidence="10" id="KW-0865">Zymogen</keyword>
<evidence type="ECO:0000256" key="13">
    <source>
        <dbReference type="ARBA" id="ARBA00023317"/>
    </source>
</evidence>